<dbReference type="InterPro" id="IPR036116">
    <property type="entry name" value="FN3_sf"/>
</dbReference>
<reference evidence="5" key="5">
    <citation type="submission" date="2025-09" db="UniProtKB">
        <authorList>
            <consortium name="Ensembl"/>
        </authorList>
    </citation>
    <scope>IDENTIFICATION</scope>
</reference>
<reference evidence="6" key="2">
    <citation type="journal article" date="2017" name="Sci. Adv.">
        <title>A tail of two voltages: Proteomic comparison of the three electric organs of the electric eel.</title>
        <authorList>
            <person name="Traeger L.L."/>
            <person name="Sabat G."/>
            <person name="Barrett-Wilt G.A."/>
            <person name="Wells G.B."/>
            <person name="Sussman M.R."/>
        </authorList>
    </citation>
    <scope>NUCLEOTIDE SEQUENCE [LARGE SCALE GENOMIC DNA]</scope>
</reference>
<dbReference type="Proteomes" id="UP000314983">
    <property type="component" value="Chromosome 25"/>
</dbReference>
<dbReference type="InterPro" id="IPR050650">
    <property type="entry name" value="Type-II_Cytokine-TF_Rcpt"/>
</dbReference>
<dbReference type="PANTHER" id="PTHR20859">
    <property type="entry name" value="INTERFERON/INTERLEUKIN RECEPTOR"/>
    <property type="match status" value="1"/>
</dbReference>
<dbReference type="Pfam" id="PF01108">
    <property type="entry name" value="Tissue_fac"/>
    <property type="match status" value="1"/>
</dbReference>
<reference evidence="5" key="3">
    <citation type="submission" date="2020-05" db="EMBL/GenBank/DDBJ databases">
        <title>Electrophorus electricus (electric eel) genome, fEleEle1, primary haplotype.</title>
        <authorList>
            <person name="Myers G."/>
            <person name="Meyer A."/>
            <person name="Fedrigo O."/>
            <person name="Formenti G."/>
            <person name="Rhie A."/>
            <person name="Tracey A."/>
            <person name="Sims Y."/>
            <person name="Jarvis E.D."/>
        </authorList>
    </citation>
    <scope>NUCLEOTIDE SEQUENCE [LARGE SCALE GENOMIC DNA]</scope>
</reference>
<feature type="domain" description="Fibronectin type-III" evidence="3">
    <location>
        <begin position="11"/>
        <end position="99"/>
    </location>
</feature>
<protein>
    <recommendedName>
        <fullName evidence="7">Fibronectin type-III domain-containing protein</fullName>
    </recommendedName>
</protein>
<sequence length="262" mass="30473">FLFLFSALTVYIVLIFSVWMTELPPPPPQHIQIHSSVLMWNSSGDDRNVTYTVQYSSAPGELWDSMTGCSQLQCDFAAKDFYGKVFRVRAERGNLSSDWQQSEKVQCIHINTCAPIINLSIVSDKVELMGLHRDSSLKKEYGGHITFRLLYWKTTSPNDKQNNEYTHPIIMNDLEPGKNYCFQFDYLYFHKPYGNPSRLICKEIPETCKLSEGNHRYWVHGLILRNKTDHFHLDKDYNKTTKRTRETKTSIPNHRGNPETGR</sequence>
<dbReference type="InterPro" id="IPR015373">
    <property type="entry name" value="Interferon/interleukin_rcp_dom"/>
</dbReference>
<proteinExistence type="predicted"/>
<keyword evidence="6" id="KW-1185">Reference proteome</keyword>
<keyword evidence="2" id="KW-0732">Signal</keyword>
<name>A0A4W4DVZ7_ELEEL</name>
<dbReference type="AlphaFoldDB" id="A0A4W4DVZ7"/>
<dbReference type="GO" id="GO:0005886">
    <property type="term" value="C:plasma membrane"/>
    <property type="evidence" value="ECO:0007669"/>
    <property type="project" value="TreeGrafter"/>
</dbReference>
<dbReference type="Gene3D" id="2.60.40.10">
    <property type="entry name" value="Immunoglobulins"/>
    <property type="match status" value="2"/>
</dbReference>
<dbReference type="InterPro" id="IPR003961">
    <property type="entry name" value="FN3_dom"/>
</dbReference>
<reference evidence="6" key="1">
    <citation type="journal article" date="2014" name="Science">
        <title>Nonhuman genetics. Genomic basis for the convergent evolution of electric organs.</title>
        <authorList>
            <person name="Gallant J.R."/>
            <person name="Traeger L.L."/>
            <person name="Volkening J.D."/>
            <person name="Moffett H."/>
            <person name="Chen P.H."/>
            <person name="Novina C.D."/>
            <person name="Phillips G.N.Jr."/>
            <person name="Anand R."/>
            <person name="Wells G.B."/>
            <person name="Pinch M."/>
            <person name="Guth R."/>
            <person name="Unguez G.A."/>
            <person name="Albert J.S."/>
            <person name="Zakon H.H."/>
            <person name="Samanta M.P."/>
            <person name="Sussman M.R."/>
        </authorList>
    </citation>
    <scope>NUCLEOTIDE SEQUENCE [LARGE SCALE GENOMIC DNA]</scope>
</reference>
<feature type="domain" description="Interferon/interleukin receptor" evidence="4">
    <location>
        <begin position="114"/>
        <end position="203"/>
    </location>
</feature>
<dbReference type="Pfam" id="PF09294">
    <property type="entry name" value="Interfer-bind"/>
    <property type="match status" value="1"/>
</dbReference>
<dbReference type="GO" id="GO:0004896">
    <property type="term" value="F:cytokine receptor activity"/>
    <property type="evidence" value="ECO:0007669"/>
    <property type="project" value="TreeGrafter"/>
</dbReference>
<feature type="region of interest" description="Disordered" evidence="1">
    <location>
        <begin position="235"/>
        <end position="262"/>
    </location>
</feature>
<evidence type="ECO:0008006" key="7">
    <source>
        <dbReference type="Google" id="ProtNLM"/>
    </source>
</evidence>
<evidence type="ECO:0000259" key="4">
    <source>
        <dbReference type="Pfam" id="PF09294"/>
    </source>
</evidence>
<evidence type="ECO:0000259" key="3">
    <source>
        <dbReference type="Pfam" id="PF01108"/>
    </source>
</evidence>
<dbReference type="PANTHER" id="PTHR20859:SF53">
    <property type="entry name" value="INTERLEUKIN-22 RECEPTOR SUBUNIT ALPHA-1"/>
    <property type="match status" value="1"/>
</dbReference>
<dbReference type="InterPro" id="IPR013783">
    <property type="entry name" value="Ig-like_fold"/>
</dbReference>
<feature type="chain" id="PRO_5044226703" description="Fibronectin type-III domain-containing protein" evidence="2">
    <location>
        <begin position="21"/>
        <end position="262"/>
    </location>
</feature>
<dbReference type="Ensembl" id="ENSEEET00000003099.2">
    <property type="protein sequence ID" value="ENSEEEP00000003053.2"/>
    <property type="gene ID" value="ENSEEEG00000001731.2"/>
</dbReference>
<evidence type="ECO:0000256" key="1">
    <source>
        <dbReference type="SAM" id="MobiDB-lite"/>
    </source>
</evidence>
<evidence type="ECO:0000313" key="6">
    <source>
        <dbReference type="Proteomes" id="UP000314983"/>
    </source>
</evidence>
<evidence type="ECO:0000256" key="2">
    <source>
        <dbReference type="SAM" id="SignalP"/>
    </source>
</evidence>
<feature type="signal peptide" evidence="2">
    <location>
        <begin position="1"/>
        <end position="20"/>
    </location>
</feature>
<organism evidence="5 6">
    <name type="scientific">Electrophorus electricus</name>
    <name type="common">Electric eel</name>
    <name type="synonym">Gymnotus electricus</name>
    <dbReference type="NCBI Taxonomy" id="8005"/>
    <lineage>
        <taxon>Eukaryota</taxon>
        <taxon>Metazoa</taxon>
        <taxon>Chordata</taxon>
        <taxon>Craniata</taxon>
        <taxon>Vertebrata</taxon>
        <taxon>Euteleostomi</taxon>
        <taxon>Actinopterygii</taxon>
        <taxon>Neopterygii</taxon>
        <taxon>Teleostei</taxon>
        <taxon>Ostariophysi</taxon>
        <taxon>Gymnotiformes</taxon>
        <taxon>Gymnotoidei</taxon>
        <taxon>Gymnotidae</taxon>
        <taxon>Electrophorus</taxon>
    </lineage>
</organism>
<feature type="compositionally biased region" description="Basic and acidic residues" evidence="1">
    <location>
        <begin position="235"/>
        <end position="248"/>
    </location>
</feature>
<accession>A0A4W4DVZ7</accession>
<evidence type="ECO:0000313" key="5">
    <source>
        <dbReference type="Ensembl" id="ENSEEEP00000003053.2"/>
    </source>
</evidence>
<dbReference type="GeneTree" id="ENSGT00970000198121"/>
<reference evidence="5" key="4">
    <citation type="submission" date="2025-08" db="UniProtKB">
        <authorList>
            <consortium name="Ensembl"/>
        </authorList>
    </citation>
    <scope>IDENTIFICATION</scope>
</reference>
<dbReference type="SUPFAM" id="SSF49265">
    <property type="entry name" value="Fibronectin type III"/>
    <property type="match status" value="2"/>
</dbReference>